<evidence type="ECO:0000313" key="2">
    <source>
        <dbReference type="Proteomes" id="UP000218891"/>
    </source>
</evidence>
<protein>
    <submittedName>
        <fullName evidence="1">Uncharacterized protein</fullName>
    </submittedName>
</protein>
<proteinExistence type="predicted"/>
<keyword evidence="2" id="KW-1185">Reference proteome</keyword>
<geneLocation type="plasmid" evidence="1 2">
    <name>pP36_a</name>
</geneLocation>
<organism evidence="1 2">
    <name type="scientific">Phaeobacter piscinae</name>
    <dbReference type="NCBI Taxonomy" id="1580596"/>
    <lineage>
        <taxon>Bacteria</taxon>
        <taxon>Pseudomonadati</taxon>
        <taxon>Pseudomonadota</taxon>
        <taxon>Alphaproteobacteria</taxon>
        <taxon>Rhodobacterales</taxon>
        <taxon>Roseobacteraceae</taxon>
        <taxon>Phaeobacter</taxon>
    </lineage>
</organism>
<keyword evidence="1" id="KW-0614">Plasmid</keyword>
<reference evidence="1 2" key="3">
    <citation type="journal article" date="2017" name="Int. J. Syst. Evol. Microbiol.">
        <title>Adaptation of Surface-Associated Bacteria to the Open Ocean: A Genomically Distinct Subpopulation of Phaeobacter gallaeciensis Colonizes Pacific Mesozooplankton.</title>
        <authorList>
            <person name="Freese H.M."/>
            <person name="Methner A."/>
            <person name="Overmann J."/>
        </authorList>
    </citation>
    <scope>NUCLEOTIDE SEQUENCE [LARGE SCALE GENOMIC DNA]</scope>
    <source>
        <strain evidence="1 2">P36</strain>
    </source>
</reference>
<reference evidence="1 2" key="2">
    <citation type="journal article" date="2017" name="Genome Biol. Evol.">
        <title>Trajectories and Drivers of Genome Evolution in Surface-Associated Marine Phaeobacter.</title>
        <authorList>
            <person name="Freese H.M."/>
            <person name="Sikorski J."/>
            <person name="Bunk B."/>
            <person name="Scheuner C."/>
            <person name="Meier-Kolthoff J.P."/>
            <person name="Sproer C."/>
            <person name="Gram L."/>
            <person name="Overmann J."/>
        </authorList>
    </citation>
    <scope>NUCLEOTIDE SEQUENCE [LARGE SCALE GENOMIC DNA]</scope>
    <source>
        <strain evidence="1 2">P36</strain>
    </source>
</reference>
<reference evidence="1 2" key="4">
    <citation type="journal article" date="2018" name="Environ. Microbiol. Rep.">
        <title>Phylogenetic distribution of roseobacticides in the Roseobacter group and their effect on microalgae.</title>
        <authorList>
            <person name="Sonnenschein E.C."/>
            <person name="Phippen C.B."/>
            <person name="Bentzon-Tilia M."/>
            <person name="Rasmussen S.A."/>
            <person name="Nielsen K.F."/>
            <person name="Gram L."/>
        </authorList>
    </citation>
    <scope>NUCLEOTIDE SEQUENCE [LARGE SCALE GENOMIC DNA]</scope>
    <source>
        <strain evidence="1 2">P36</strain>
    </source>
</reference>
<name>A0ABN5DLP4_9RHOB</name>
<reference evidence="1 2" key="1">
    <citation type="journal article" date="2017" name="Front. Microbiol.">
        <title>Phaeobacter piscinae sp. nov., a species of the Roseobacter group and potential aquaculture probiont.</title>
        <authorList>
            <person name="Sonnenschein E.C."/>
            <person name="Phippen C.B.W."/>
            <person name="Nielsen K.F."/>
            <person name="Mateiu R.V."/>
            <person name="Melchiorsen J."/>
            <person name="Gram L."/>
            <person name="Overmann J."/>
            <person name="Freese H.M."/>
        </authorList>
    </citation>
    <scope>NUCLEOTIDE SEQUENCE [LARGE SCALE GENOMIC DNA]</scope>
    <source>
        <strain evidence="1 2">P36</strain>
    </source>
</reference>
<evidence type="ECO:0000313" key="1">
    <source>
        <dbReference type="EMBL" id="ATG37723.1"/>
    </source>
</evidence>
<gene>
    <name evidence="1" type="ORF">PhaeoP36_03646</name>
</gene>
<accession>A0ABN5DLP4</accession>
<dbReference type="Proteomes" id="UP000218891">
    <property type="component" value="Plasmid pP36_a"/>
</dbReference>
<dbReference type="EMBL" id="CP010644">
    <property type="protein sequence ID" value="ATG37723.1"/>
    <property type="molecule type" value="Genomic_DNA"/>
</dbReference>
<sequence>MSPSHVRCRIPAGMGGKYSYEPNGDLNFANILSKQPQGIGLPLTVMIVLLTRSCLVF</sequence>